<name>A0A285U9X5_9BACL</name>
<feature type="signal peptide" evidence="1">
    <location>
        <begin position="1"/>
        <end position="22"/>
    </location>
</feature>
<reference evidence="3" key="1">
    <citation type="submission" date="2017-08" db="EMBL/GenBank/DDBJ databases">
        <authorList>
            <person name="Varghese N."/>
            <person name="Submissions S."/>
        </authorList>
    </citation>
    <scope>NUCLEOTIDE SEQUENCE [LARGE SCALE GENOMIC DNA]</scope>
    <source>
        <strain evidence="3">JC23</strain>
    </source>
</reference>
<dbReference type="Proteomes" id="UP000219252">
    <property type="component" value="Unassembled WGS sequence"/>
</dbReference>
<evidence type="ECO:0000313" key="2">
    <source>
        <dbReference type="EMBL" id="SOC38609.1"/>
    </source>
</evidence>
<evidence type="ECO:0008006" key="4">
    <source>
        <dbReference type="Google" id="ProtNLM"/>
    </source>
</evidence>
<keyword evidence="1" id="KW-0732">Signal</keyword>
<sequence>MRNLFLLLVVATLSILTGCSMNENIETEDSFDEIRKIAWDFVKEQGWGTTSDGEWQSAEVQEIIMKDHFEILDLSYNGRTVLKVTFIDRADALVSTPVILIAPDTGQVVGYLLGE</sequence>
<organism evidence="2 3">
    <name type="scientific">Ureibacillus acetophenoni</name>
    <dbReference type="NCBI Taxonomy" id="614649"/>
    <lineage>
        <taxon>Bacteria</taxon>
        <taxon>Bacillati</taxon>
        <taxon>Bacillota</taxon>
        <taxon>Bacilli</taxon>
        <taxon>Bacillales</taxon>
        <taxon>Caryophanaceae</taxon>
        <taxon>Ureibacillus</taxon>
    </lineage>
</organism>
<protein>
    <recommendedName>
        <fullName evidence="4">DUF3887 domain-containing protein</fullName>
    </recommendedName>
</protein>
<feature type="chain" id="PRO_5012899659" description="DUF3887 domain-containing protein" evidence="1">
    <location>
        <begin position="23"/>
        <end position="115"/>
    </location>
</feature>
<dbReference type="AlphaFoldDB" id="A0A285U9X5"/>
<evidence type="ECO:0000256" key="1">
    <source>
        <dbReference type="SAM" id="SignalP"/>
    </source>
</evidence>
<dbReference type="PROSITE" id="PS51257">
    <property type="entry name" value="PROKAR_LIPOPROTEIN"/>
    <property type="match status" value="1"/>
</dbReference>
<keyword evidence="3" id="KW-1185">Reference proteome</keyword>
<accession>A0A285U9X5</accession>
<dbReference type="OrthoDB" id="2455934at2"/>
<gene>
    <name evidence="2" type="ORF">SAMN05877842_104192</name>
</gene>
<proteinExistence type="predicted"/>
<dbReference type="EMBL" id="OBQC01000004">
    <property type="protein sequence ID" value="SOC38609.1"/>
    <property type="molecule type" value="Genomic_DNA"/>
</dbReference>
<evidence type="ECO:0000313" key="3">
    <source>
        <dbReference type="Proteomes" id="UP000219252"/>
    </source>
</evidence>
<dbReference type="RefSeq" id="WP_097149182.1">
    <property type="nucleotide sequence ID" value="NZ_OBQC01000004.1"/>
</dbReference>